<organism evidence="3 4">
    <name type="scientific">Eruca vesicaria subsp. sativa</name>
    <name type="common">Garden rocket</name>
    <name type="synonym">Eruca sativa</name>
    <dbReference type="NCBI Taxonomy" id="29727"/>
    <lineage>
        <taxon>Eukaryota</taxon>
        <taxon>Viridiplantae</taxon>
        <taxon>Streptophyta</taxon>
        <taxon>Embryophyta</taxon>
        <taxon>Tracheophyta</taxon>
        <taxon>Spermatophyta</taxon>
        <taxon>Magnoliopsida</taxon>
        <taxon>eudicotyledons</taxon>
        <taxon>Gunneridae</taxon>
        <taxon>Pentapetalae</taxon>
        <taxon>rosids</taxon>
        <taxon>malvids</taxon>
        <taxon>Brassicales</taxon>
        <taxon>Brassicaceae</taxon>
        <taxon>Brassiceae</taxon>
        <taxon>Eruca</taxon>
    </lineage>
</organism>
<dbReference type="GO" id="GO:0005778">
    <property type="term" value="C:peroxisomal membrane"/>
    <property type="evidence" value="ECO:0007669"/>
    <property type="project" value="UniProtKB-SubCell"/>
</dbReference>
<dbReference type="Pfam" id="PF08610">
    <property type="entry name" value="Pex16"/>
    <property type="match status" value="1"/>
</dbReference>
<evidence type="ECO:0000256" key="1">
    <source>
        <dbReference type="ARBA" id="ARBA00009505"/>
    </source>
</evidence>
<evidence type="ECO:0000313" key="3">
    <source>
        <dbReference type="EMBL" id="CAH8354945.1"/>
    </source>
</evidence>
<proteinExistence type="inferred from homology"/>
<evidence type="ECO:0000256" key="2">
    <source>
        <dbReference type="RuleBase" id="RU365003"/>
    </source>
</evidence>
<dbReference type="Proteomes" id="UP001642260">
    <property type="component" value="Unassembled WGS sequence"/>
</dbReference>
<comment type="caution">
    <text evidence="3">The sequence shown here is derived from an EMBL/GenBank/DDBJ whole genome shotgun (WGS) entry which is preliminary data.</text>
</comment>
<comment type="similarity">
    <text evidence="1 2">Belongs to the peroxin-16 family.</text>
</comment>
<dbReference type="GO" id="GO:0007031">
    <property type="term" value="P:peroxisome organization"/>
    <property type="evidence" value="ECO:0007669"/>
    <property type="project" value="UniProtKB-KW"/>
</dbReference>
<evidence type="ECO:0000313" key="4">
    <source>
        <dbReference type="Proteomes" id="UP001642260"/>
    </source>
</evidence>
<sequence>MQEQEHQHHLFLPQVGLEGFNKRRTLSDLLYEKGFKGALFVIGEVLYITRPLIYVLFIRRYGIRSWIPWAISVSVDTLGMGILSNLKLCGDKSKQINSSQPEKNELRRRKLLWALYLMRDPFFTKYTSSQKKVEPVPLIGFFTGKLVELLVGAQSRYTYISGS</sequence>
<gene>
    <name evidence="3" type="ORF">ERUC_LOCUS20700</name>
</gene>
<name>A0ABC8KAR6_ERUVS</name>
<dbReference type="PANTHER" id="PTHR13299:SF0">
    <property type="entry name" value="PEROXISOMAL MEMBRANE PROTEIN PEX16"/>
    <property type="match status" value="1"/>
</dbReference>
<dbReference type="EMBL" id="CAKOAT010200710">
    <property type="protein sequence ID" value="CAH8354945.1"/>
    <property type="molecule type" value="Genomic_DNA"/>
</dbReference>
<reference evidence="3 4" key="1">
    <citation type="submission" date="2022-03" db="EMBL/GenBank/DDBJ databases">
        <authorList>
            <person name="Macdonald S."/>
            <person name="Ahmed S."/>
            <person name="Newling K."/>
        </authorList>
    </citation>
    <scope>NUCLEOTIDE SEQUENCE [LARGE SCALE GENOMIC DNA]</scope>
</reference>
<protein>
    <recommendedName>
        <fullName evidence="2">Peroxisomal membrane protein PEX16</fullName>
    </recommendedName>
</protein>
<dbReference type="InterPro" id="IPR013919">
    <property type="entry name" value="Pex16"/>
</dbReference>
<keyword evidence="2" id="KW-0962">Peroxisome biogenesis</keyword>
<keyword evidence="4" id="KW-1185">Reference proteome</keyword>
<accession>A0ABC8KAR6</accession>
<keyword evidence="2" id="KW-0576">Peroxisome</keyword>
<dbReference type="PANTHER" id="PTHR13299">
    <property type="entry name" value="PEROXISOMAL MEMBRANE PROTEIN PEX16"/>
    <property type="match status" value="1"/>
</dbReference>
<dbReference type="AlphaFoldDB" id="A0ABC8KAR6"/>
<comment type="subcellular location">
    <subcellularLocation>
        <location evidence="2">Peroxisome membrane</location>
    </subcellularLocation>
</comment>